<keyword evidence="4 6" id="KW-1133">Transmembrane helix</keyword>
<dbReference type="GO" id="GO:0005886">
    <property type="term" value="C:plasma membrane"/>
    <property type="evidence" value="ECO:0007669"/>
    <property type="project" value="TreeGrafter"/>
</dbReference>
<protein>
    <recommendedName>
        <fullName evidence="7">GtrA/DPMS transmembrane domain-containing protein</fullName>
    </recommendedName>
</protein>
<feature type="transmembrane region" description="Helical" evidence="6">
    <location>
        <begin position="50"/>
        <end position="71"/>
    </location>
</feature>
<comment type="caution">
    <text evidence="8">The sequence shown here is derived from an EMBL/GenBank/DDBJ whole genome shotgun (WGS) entry which is preliminary data.</text>
</comment>
<name>A0A1G2HUV9_9BACT</name>
<evidence type="ECO:0000256" key="4">
    <source>
        <dbReference type="ARBA" id="ARBA00022989"/>
    </source>
</evidence>
<evidence type="ECO:0000256" key="6">
    <source>
        <dbReference type="SAM" id="Phobius"/>
    </source>
</evidence>
<evidence type="ECO:0000256" key="3">
    <source>
        <dbReference type="ARBA" id="ARBA00022692"/>
    </source>
</evidence>
<feature type="transmembrane region" description="Helical" evidence="6">
    <location>
        <begin position="105"/>
        <end position="134"/>
    </location>
</feature>
<feature type="transmembrane region" description="Helical" evidence="6">
    <location>
        <begin position="78"/>
        <end position="99"/>
    </location>
</feature>
<proteinExistence type="inferred from homology"/>
<feature type="transmembrane region" description="Helical" evidence="6">
    <location>
        <begin position="21"/>
        <end position="38"/>
    </location>
</feature>
<keyword evidence="3 6" id="KW-0812">Transmembrane</keyword>
<comment type="similarity">
    <text evidence="2">Belongs to the GtrA family.</text>
</comment>
<comment type="subcellular location">
    <subcellularLocation>
        <location evidence="1">Membrane</location>
        <topology evidence="1">Multi-pass membrane protein</topology>
    </subcellularLocation>
</comment>
<dbReference type="InterPro" id="IPR051401">
    <property type="entry name" value="GtrA_CellWall_Glycosyl"/>
</dbReference>
<dbReference type="AlphaFoldDB" id="A0A1G2HUV9"/>
<sequence length="216" mass="24814">MLAKTFQTNFFMITSKMMKKVDIIFTIFFGILLGFLISDFLHAGRIYIGPYYSFLLWISLALFSLLCLWVSHIIGKKLLFVLQAAKHLLVGGFATIVDLKFFELLLWIFSAFVIINPVILKGISFLVATLIKYFGNKYWAFQKNGTEKIHKEVGSFFVVTLVGVIIDVGCFYYFVKIMGPQFSINMEVWLKLSVIFAAIIAALWNFLGYKFLVFKN</sequence>
<keyword evidence="5 6" id="KW-0472">Membrane</keyword>
<dbReference type="PANTHER" id="PTHR38459:SF1">
    <property type="entry name" value="PROPHAGE BACTOPRENOL-LINKED GLUCOSE TRANSLOCASE HOMOLOG"/>
    <property type="match status" value="1"/>
</dbReference>
<feature type="transmembrane region" description="Helical" evidence="6">
    <location>
        <begin position="155"/>
        <end position="174"/>
    </location>
</feature>
<dbReference type="PANTHER" id="PTHR38459">
    <property type="entry name" value="PROPHAGE BACTOPRENOL-LINKED GLUCOSE TRANSLOCASE HOMOLOG"/>
    <property type="match status" value="1"/>
</dbReference>
<dbReference type="Proteomes" id="UP000179183">
    <property type="component" value="Unassembled WGS sequence"/>
</dbReference>
<organism evidence="8 9">
    <name type="scientific">Candidatus Staskawiczbacteria bacterium RIFCSPHIGHO2_02_FULL_33_16</name>
    <dbReference type="NCBI Taxonomy" id="1802204"/>
    <lineage>
        <taxon>Bacteria</taxon>
        <taxon>Candidatus Staskawicziibacteriota</taxon>
    </lineage>
</organism>
<evidence type="ECO:0000313" key="8">
    <source>
        <dbReference type="EMBL" id="OGZ65648.1"/>
    </source>
</evidence>
<evidence type="ECO:0000313" key="9">
    <source>
        <dbReference type="Proteomes" id="UP000179183"/>
    </source>
</evidence>
<evidence type="ECO:0000256" key="2">
    <source>
        <dbReference type="ARBA" id="ARBA00009399"/>
    </source>
</evidence>
<feature type="domain" description="GtrA/DPMS transmembrane" evidence="7">
    <location>
        <begin position="87"/>
        <end position="214"/>
    </location>
</feature>
<dbReference type="EMBL" id="MHOQ01000041">
    <property type="protein sequence ID" value="OGZ65648.1"/>
    <property type="molecule type" value="Genomic_DNA"/>
</dbReference>
<accession>A0A1G2HUV9</accession>
<gene>
    <name evidence="8" type="ORF">A3D34_00915</name>
</gene>
<evidence type="ECO:0000256" key="5">
    <source>
        <dbReference type="ARBA" id="ARBA00023136"/>
    </source>
</evidence>
<evidence type="ECO:0000256" key="1">
    <source>
        <dbReference type="ARBA" id="ARBA00004141"/>
    </source>
</evidence>
<dbReference type="GO" id="GO:0000271">
    <property type="term" value="P:polysaccharide biosynthetic process"/>
    <property type="evidence" value="ECO:0007669"/>
    <property type="project" value="InterPro"/>
</dbReference>
<dbReference type="Pfam" id="PF04138">
    <property type="entry name" value="GtrA_DPMS_TM"/>
    <property type="match status" value="1"/>
</dbReference>
<evidence type="ECO:0000259" key="7">
    <source>
        <dbReference type="Pfam" id="PF04138"/>
    </source>
</evidence>
<dbReference type="InterPro" id="IPR007267">
    <property type="entry name" value="GtrA_DPMS_TM"/>
</dbReference>
<reference evidence="8 9" key="1">
    <citation type="journal article" date="2016" name="Nat. Commun.">
        <title>Thousands of microbial genomes shed light on interconnected biogeochemical processes in an aquifer system.</title>
        <authorList>
            <person name="Anantharaman K."/>
            <person name="Brown C.T."/>
            <person name="Hug L.A."/>
            <person name="Sharon I."/>
            <person name="Castelle C.J."/>
            <person name="Probst A.J."/>
            <person name="Thomas B.C."/>
            <person name="Singh A."/>
            <person name="Wilkins M.J."/>
            <person name="Karaoz U."/>
            <person name="Brodie E.L."/>
            <person name="Williams K.H."/>
            <person name="Hubbard S.S."/>
            <person name="Banfield J.F."/>
        </authorList>
    </citation>
    <scope>NUCLEOTIDE SEQUENCE [LARGE SCALE GENOMIC DNA]</scope>
</reference>
<feature type="transmembrane region" description="Helical" evidence="6">
    <location>
        <begin position="194"/>
        <end position="213"/>
    </location>
</feature>